<dbReference type="AlphaFoldDB" id="A0A378MHM5"/>
<feature type="transmembrane region" description="Helical" evidence="11">
    <location>
        <begin position="98"/>
        <end position="119"/>
    </location>
</feature>
<evidence type="ECO:0000256" key="5">
    <source>
        <dbReference type="ARBA" id="ARBA00022692"/>
    </source>
</evidence>
<feature type="transmembrane region" description="Helical" evidence="11">
    <location>
        <begin position="354"/>
        <end position="373"/>
    </location>
</feature>
<comment type="similarity">
    <text evidence="2">Belongs to the major facilitator superfamily. Metabolite:H+ Symporter (MHS) family (TC 2.A.1.6) family.</text>
</comment>
<dbReference type="InterPro" id="IPR011701">
    <property type="entry name" value="MFS"/>
</dbReference>
<dbReference type="Gene3D" id="1.20.1250.20">
    <property type="entry name" value="MFS general substrate transporter like domains"/>
    <property type="match status" value="2"/>
</dbReference>
<feature type="transmembrane region" description="Helical" evidence="11">
    <location>
        <begin position="379"/>
        <end position="403"/>
    </location>
</feature>
<keyword evidence="3" id="KW-0813">Transport</keyword>
<feature type="transmembrane region" description="Helical" evidence="11">
    <location>
        <begin position="131"/>
        <end position="149"/>
    </location>
</feature>
<evidence type="ECO:0000256" key="7">
    <source>
        <dbReference type="ARBA" id="ARBA00022989"/>
    </source>
</evidence>
<reference evidence="13 14" key="1">
    <citation type="submission" date="2018-06" db="EMBL/GenBank/DDBJ databases">
        <authorList>
            <consortium name="Pathogen Informatics"/>
            <person name="Doyle S."/>
        </authorList>
    </citation>
    <scope>NUCLEOTIDE SEQUENCE [LARGE SCALE GENOMIC DNA]</scope>
    <source>
        <strain evidence="14">NCTC 10815</strain>
    </source>
</reference>
<dbReference type="Proteomes" id="UP000254879">
    <property type="component" value="Unassembled WGS sequence"/>
</dbReference>
<keyword evidence="4" id="KW-1003">Cell membrane</keyword>
<feature type="transmembrane region" description="Helical" evidence="11">
    <location>
        <begin position="445"/>
        <end position="467"/>
    </location>
</feature>
<name>A0A378MHM5_LISGR</name>
<proteinExistence type="inferred from homology"/>
<feature type="domain" description="Major facilitator superfamily (MFS) profile" evidence="12">
    <location>
        <begin position="59"/>
        <end position="471"/>
    </location>
</feature>
<keyword evidence="5 11" id="KW-0812">Transmembrane</keyword>
<keyword evidence="6" id="KW-0769">Symport</keyword>
<evidence type="ECO:0000313" key="14">
    <source>
        <dbReference type="Proteomes" id="UP000254879"/>
    </source>
</evidence>
<protein>
    <recommendedName>
        <fullName evidence="10">Putative proline/betaine transporter</fullName>
    </recommendedName>
</protein>
<feature type="transmembrane region" description="Helical" evidence="11">
    <location>
        <begin position="415"/>
        <end position="439"/>
    </location>
</feature>
<evidence type="ECO:0000256" key="11">
    <source>
        <dbReference type="SAM" id="Phobius"/>
    </source>
</evidence>
<dbReference type="PANTHER" id="PTHR43528">
    <property type="entry name" value="ALPHA-KETOGLUTARATE PERMEASE"/>
    <property type="match status" value="1"/>
</dbReference>
<accession>A0A378MHM5</accession>
<sequence>MQQVLFHEKFQKERIGVKVSITKLKRGIFCYERKEGKKTKFKIKPDDITIVDTDKAKKAVFATGLGNAMEWFDFGIYSYLAVIIGKVFFPNLEGTLQLVYTFATFAIAFIMRPIGGFVFGYLGDKWGRKRVLSITIIMMAISTLCIGLIPSYHSIGITASFLLLAARLVQGFSTGGEYSGAMTFIAESAPDKKRGILGSGLEVGTLTGYIAGSGIVTLITFILGDQQMLEWGWRIPFFIAAPIGLVGLYLRSNLEETPAFQEMEEEQSNEENKGVSLKDIFRYHKKFLFVSVVIVCFFNVINYMLLSYMPSHLNAVLGYGNSKSLIMLLIVMLLMIPFVFLAGHLSDKVGNKRVVQVGLVGILLFSIPGFLLIQAGNTITVFLGLLLLALFLSCFEGSLPSLLPTLFFTDVRYRALSISFNVSVSIFGGTTPLVASFLIEKTGNSLMPAFYMMLVALVGIIVITFMLKDTSGKSLRGSLPTVESEEEVEEAVDNPKDSLWWRKEAKDIKEKMDENES</sequence>
<dbReference type="CDD" id="cd17366">
    <property type="entry name" value="MFS_ProP"/>
    <property type="match status" value="1"/>
</dbReference>
<dbReference type="InterPro" id="IPR036259">
    <property type="entry name" value="MFS_trans_sf"/>
</dbReference>
<dbReference type="PANTHER" id="PTHR43528:SF1">
    <property type="entry name" value="ALPHA-KETOGLUTARATE PERMEASE"/>
    <property type="match status" value="1"/>
</dbReference>
<evidence type="ECO:0000256" key="10">
    <source>
        <dbReference type="ARBA" id="ARBA00039918"/>
    </source>
</evidence>
<evidence type="ECO:0000256" key="8">
    <source>
        <dbReference type="ARBA" id="ARBA00023136"/>
    </source>
</evidence>
<dbReference type="InterPro" id="IPR020846">
    <property type="entry name" value="MFS_dom"/>
</dbReference>
<keyword evidence="8 11" id="KW-0472">Membrane</keyword>
<comment type="subcellular location">
    <subcellularLocation>
        <location evidence="1">Cell membrane</location>
        <topology evidence="1">Multi-pass membrane protein</topology>
    </subcellularLocation>
</comment>
<gene>
    <name evidence="13" type="primary">proP</name>
    <name evidence="13" type="ORF">NCTC10815_02679</name>
</gene>
<dbReference type="FunFam" id="1.20.1250.20:FF:000001">
    <property type="entry name" value="Dicarboxylate MFS transporter"/>
    <property type="match status" value="1"/>
</dbReference>
<evidence type="ECO:0000256" key="4">
    <source>
        <dbReference type="ARBA" id="ARBA00022475"/>
    </source>
</evidence>
<feature type="transmembrane region" description="Helical" evidence="11">
    <location>
        <begin position="231"/>
        <end position="250"/>
    </location>
</feature>
<organism evidence="13 14">
    <name type="scientific">Listeria grayi</name>
    <name type="common">Listeria murrayi</name>
    <dbReference type="NCBI Taxonomy" id="1641"/>
    <lineage>
        <taxon>Bacteria</taxon>
        <taxon>Bacillati</taxon>
        <taxon>Bacillota</taxon>
        <taxon>Bacilli</taxon>
        <taxon>Bacillales</taxon>
        <taxon>Listeriaceae</taxon>
        <taxon>Listeria</taxon>
    </lineage>
</organism>
<evidence type="ECO:0000256" key="3">
    <source>
        <dbReference type="ARBA" id="ARBA00022448"/>
    </source>
</evidence>
<keyword evidence="7 11" id="KW-1133">Transmembrane helix</keyword>
<dbReference type="PROSITE" id="PS50850">
    <property type="entry name" value="MFS"/>
    <property type="match status" value="1"/>
</dbReference>
<evidence type="ECO:0000256" key="1">
    <source>
        <dbReference type="ARBA" id="ARBA00004651"/>
    </source>
</evidence>
<evidence type="ECO:0000313" key="13">
    <source>
        <dbReference type="EMBL" id="STY45304.1"/>
    </source>
</evidence>
<evidence type="ECO:0000259" key="12">
    <source>
        <dbReference type="PROSITE" id="PS50850"/>
    </source>
</evidence>
<dbReference type="Pfam" id="PF07690">
    <property type="entry name" value="MFS_1"/>
    <property type="match status" value="1"/>
</dbReference>
<feature type="transmembrane region" description="Helical" evidence="11">
    <location>
        <begin position="155"/>
        <end position="175"/>
    </location>
</feature>
<feature type="transmembrane region" description="Helical" evidence="11">
    <location>
        <begin position="74"/>
        <end position="92"/>
    </location>
</feature>
<dbReference type="SUPFAM" id="SSF103473">
    <property type="entry name" value="MFS general substrate transporter"/>
    <property type="match status" value="1"/>
</dbReference>
<dbReference type="PROSITE" id="PS00217">
    <property type="entry name" value="SUGAR_TRANSPORT_2"/>
    <property type="match status" value="1"/>
</dbReference>
<feature type="transmembrane region" description="Helical" evidence="11">
    <location>
        <begin position="196"/>
        <end position="219"/>
    </location>
</feature>
<evidence type="ECO:0000256" key="9">
    <source>
        <dbReference type="ARBA" id="ARBA00037295"/>
    </source>
</evidence>
<dbReference type="GO" id="GO:0005886">
    <property type="term" value="C:plasma membrane"/>
    <property type="evidence" value="ECO:0007669"/>
    <property type="project" value="UniProtKB-SubCell"/>
</dbReference>
<dbReference type="RefSeq" id="WP_256595477.1">
    <property type="nucleotide sequence ID" value="NZ_UGPG01000001.1"/>
</dbReference>
<dbReference type="GO" id="GO:0015293">
    <property type="term" value="F:symporter activity"/>
    <property type="evidence" value="ECO:0007669"/>
    <property type="project" value="UniProtKB-KW"/>
</dbReference>
<feature type="transmembrane region" description="Helical" evidence="11">
    <location>
        <begin position="287"/>
        <end position="305"/>
    </location>
</feature>
<dbReference type="EMBL" id="UGPG01000001">
    <property type="protein sequence ID" value="STY45304.1"/>
    <property type="molecule type" value="Genomic_DNA"/>
</dbReference>
<dbReference type="InterPro" id="IPR005829">
    <property type="entry name" value="Sugar_transporter_CS"/>
</dbReference>
<dbReference type="InterPro" id="IPR051084">
    <property type="entry name" value="H+-coupled_symporters"/>
</dbReference>
<evidence type="ECO:0000256" key="6">
    <source>
        <dbReference type="ARBA" id="ARBA00022847"/>
    </source>
</evidence>
<comment type="function">
    <text evidence="9">May be a proton symporter involved in the uptake of osmolytes such as proline and glycine betaine.</text>
</comment>
<evidence type="ECO:0000256" key="2">
    <source>
        <dbReference type="ARBA" id="ARBA00008240"/>
    </source>
</evidence>
<feature type="transmembrane region" description="Helical" evidence="11">
    <location>
        <begin position="325"/>
        <end position="342"/>
    </location>
</feature>